<accession>A0A9K3LI41</accession>
<dbReference type="EMBL" id="JAGRRH010000011">
    <property type="protein sequence ID" value="KAG7362467.1"/>
    <property type="molecule type" value="Genomic_DNA"/>
</dbReference>
<evidence type="ECO:0000313" key="8">
    <source>
        <dbReference type="EMBL" id="KAG7339468.1"/>
    </source>
</evidence>
<keyword evidence="4" id="KW-0862">Zinc</keyword>
<gene>
    <name evidence="8" type="ORF">IV203_024838</name>
    <name evidence="9" type="ORF">IV203_025351</name>
</gene>
<evidence type="ECO:0000313" key="10">
    <source>
        <dbReference type="Proteomes" id="UP000693970"/>
    </source>
</evidence>
<comment type="cofactor">
    <cofactor evidence="1">
        <name>Zn(2+)</name>
        <dbReference type="ChEBI" id="CHEBI:29105"/>
    </cofactor>
</comment>
<dbReference type="InterPro" id="IPR055438">
    <property type="entry name" value="AstE_AspA_cat"/>
</dbReference>
<keyword evidence="10" id="KW-1185">Reference proteome</keyword>
<evidence type="ECO:0000256" key="2">
    <source>
        <dbReference type="ARBA" id="ARBA00022723"/>
    </source>
</evidence>
<dbReference type="NCBIfam" id="NF002601">
    <property type="entry name" value="PRK02259.1"/>
    <property type="match status" value="1"/>
</dbReference>
<evidence type="ECO:0000256" key="4">
    <source>
        <dbReference type="ARBA" id="ARBA00022833"/>
    </source>
</evidence>
<feature type="compositionally biased region" description="Low complexity" evidence="5">
    <location>
        <begin position="391"/>
        <end position="402"/>
    </location>
</feature>
<comment type="caution">
    <text evidence="9">The sequence shown here is derived from an EMBL/GenBank/DDBJ whole genome shotgun (WGS) entry which is preliminary data.</text>
</comment>
<dbReference type="GO" id="GO:0046872">
    <property type="term" value="F:metal ion binding"/>
    <property type="evidence" value="ECO:0007669"/>
    <property type="project" value="UniProtKB-KW"/>
</dbReference>
<dbReference type="Proteomes" id="UP000693970">
    <property type="component" value="Unassembled WGS sequence"/>
</dbReference>
<sequence length="402" mass="45281">MMQQHMPSMINNVAVVGGTHGNEYTGVFCVKALERQLQQQDIQNRIRYPFHLSTVIGNPVAHIQNKRFVDTDLNRQFSYDALQKAKSISRSTSQNIMVEQQRALELNELLGPKQFHDDVDDDVPPKMDLIIDLHTTTTNMGVTIIVGQDDVLTTQCAAYVLQRCPFTTRILIHTHANQKERPHLSSIAKHAFTIEVGAVPQGVVRHDKVEEMQTALRLTLEFLQRWHDGQQEQLYNELIEHFDSGNVPCYRSAPAIREGEMSAKLQWPSSKDNPNFPLWIVHKSVQDRDFTQIQTGDPLFVDLDGTVIPYDGAYGSPIILMFINEGGYYYGSSGTGISVAVQDEFDLETGSLLSTNNRKMSMTRTNSNDNDNNNNDDIKKNGQQQQQPVETAATTTTTTSEL</sequence>
<protein>
    <submittedName>
        <fullName evidence="9">Aspartoacylase</fullName>
    </submittedName>
</protein>
<dbReference type="InterPro" id="IPR050178">
    <property type="entry name" value="AspA/AstE_fam"/>
</dbReference>
<feature type="region of interest" description="Disordered" evidence="5">
    <location>
        <begin position="352"/>
        <end position="402"/>
    </location>
</feature>
<dbReference type="EMBL" id="JAGRRH010000034">
    <property type="protein sequence ID" value="KAG7339468.1"/>
    <property type="molecule type" value="Genomic_DNA"/>
</dbReference>
<dbReference type="Pfam" id="PF04952">
    <property type="entry name" value="AstE_AspA_hybrid"/>
    <property type="match status" value="1"/>
</dbReference>
<dbReference type="AlphaFoldDB" id="A0A9K3LI41"/>
<organism evidence="9 10">
    <name type="scientific">Nitzschia inconspicua</name>
    <dbReference type="NCBI Taxonomy" id="303405"/>
    <lineage>
        <taxon>Eukaryota</taxon>
        <taxon>Sar</taxon>
        <taxon>Stramenopiles</taxon>
        <taxon>Ochrophyta</taxon>
        <taxon>Bacillariophyta</taxon>
        <taxon>Bacillariophyceae</taxon>
        <taxon>Bacillariophycidae</taxon>
        <taxon>Bacillariales</taxon>
        <taxon>Bacillariaceae</taxon>
        <taxon>Nitzschia</taxon>
    </lineage>
</organism>
<dbReference type="OrthoDB" id="8300214at2759"/>
<name>A0A9K3LI41_9STRA</name>
<dbReference type="InterPro" id="IPR007036">
    <property type="entry name" value="Aste_AspA_hybrid_dom"/>
</dbReference>
<keyword evidence="3" id="KW-0378">Hydrolase</keyword>
<evidence type="ECO:0000259" key="6">
    <source>
        <dbReference type="Pfam" id="PF04952"/>
    </source>
</evidence>
<evidence type="ECO:0000256" key="1">
    <source>
        <dbReference type="ARBA" id="ARBA00001947"/>
    </source>
</evidence>
<feature type="compositionally biased region" description="Low complexity" evidence="5">
    <location>
        <begin position="366"/>
        <end position="375"/>
    </location>
</feature>
<keyword evidence="2" id="KW-0479">Metal-binding</keyword>
<evidence type="ECO:0000259" key="7">
    <source>
        <dbReference type="Pfam" id="PF24827"/>
    </source>
</evidence>
<feature type="compositionally biased region" description="Polar residues" evidence="5">
    <location>
        <begin position="352"/>
        <end position="365"/>
    </location>
</feature>
<proteinExistence type="predicted"/>
<evidence type="ECO:0000256" key="5">
    <source>
        <dbReference type="SAM" id="MobiDB-lite"/>
    </source>
</evidence>
<dbReference type="Pfam" id="PF24827">
    <property type="entry name" value="AstE_AspA_cat"/>
    <property type="match status" value="1"/>
</dbReference>
<dbReference type="GO" id="GO:0005829">
    <property type="term" value="C:cytosol"/>
    <property type="evidence" value="ECO:0007669"/>
    <property type="project" value="TreeGrafter"/>
</dbReference>
<dbReference type="GO" id="GO:0016788">
    <property type="term" value="F:hydrolase activity, acting on ester bonds"/>
    <property type="evidence" value="ECO:0007669"/>
    <property type="project" value="InterPro"/>
</dbReference>
<reference evidence="9" key="2">
    <citation type="submission" date="2021-04" db="EMBL/GenBank/DDBJ databases">
        <authorList>
            <person name="Podell S."/>
        </authorList>
    </citation>
    <scope>NUCLEOTIDE SEQUENCE</scope>
    <source>
        <strain evidence="9">Hildebrandi</strain>
    </source>
</reference>
<evidence type="ECO:0000313" key="9">
    <source>
        <dbReference type="EMBL" id="KAG7362467.1"/>
    </source>
</evidence>
<evidence type="ECO:0000256" key="3">
    <source>
        <dbReference type="ARBA" id="ARBA00022801"/>
    </source>
</evidence>
<feature type="domain" description="Succinylglutamate desuccinylase/Aspartoacylase catalytic" evidence="7">
    <location>
        <begin position="11"/>
        <end position="220"/>
    </location>
</feature>
<feature type="domain" description="AstE/AspA barrel-sandwich hybrid" evidence="6">
    <location>
        <begin position="278"/>
        <end position="329"/>
    </location>
</feature>
<dbReference type="PANTHER" id="PTHR15162">
    <property type="entry name" value="ASPARTOACYLASE"/>
    <property type="match status" value="1"/>
</dbReference>
<dbReference type="PANTHER" id="PTHR15162:SF7">
    <property type="entry name" value="SUCCINYLGLUTAMATE DESUCCINYLASE"/>
    <property type="match status" value="1"/>
</dbReference>
<reference evidence="9" key="1">
    <citation type="journal article" date="2021" name="Sci. Rep.">
        <title>Diploid genomic architecture of Nitzschia inconspicua, an elite biomass production diatom.</title>
        <authorList>
            <person name="Oliver A."/>
            <person name="Podell S."/>
            <person name="Pinowska A."/>
            <person name="Traller J.C."/>
            <person name="Smith S.R."/>
            <person name="McClure R."/>
            <person name="Beliaev A."/>
            <person name="Bohutskyi P."/>
            <person name="Hill E.A."/>
            <person name="Rabines A."/>
            <person name="Zheng H."/>
            <person name="Allen L.Z."/>
            <person name="Kuo A."/>
            <person name="Grigoriev I.V."/>
            <person name="Allen A.E."/>
            <person name="Hazlebeck D."/>
            <person name="Allen E.E."/>
        </authorList>
    </citation>
    <scope>NUCLEOTIDE SEQUENCE</scope>
    <source>
        <strain evidence="9">Hildebrandi</strain>
    </source>
</reference>